<evidence type="ECO:0000313" key="2">
    <source>
        <dbReference type="Proteomes" id="UP001295684"/>
    </source>
</evidence>
<proteinExistence type="predicted"/>
<reference evidence="1" key="1">
    <citation type="submission" date="2023-07" db="EMBL/GenBank/DDBJ databases">
        <authorList>
            <consortium name="AG Swart"/>
            <person name="Singh M."/>
            <person name="Singh A."/>
            <person name="Seah K."/>
            <person name="Emmerich C."/>
        </authorList>
    </citation>
    <scope>NUCLEOTIDE SEQUENCE</scope>
    <source>
        <strain evidence="1">DP1</strain>
    </source>
</reference>
<dbReference type="AlphaFoldDB" id="A0AAD2D4B6"/>
<keyword evidence="2" id="KW-1185">Reference proteome</keyword>
<evidence type="ECO:0000313" key="1">
    <source>
        <dbReference type="EMBL" id="CAI2379043.1"/>
    </source>
</evidence>
<comment type="caution">
    <text evidence="1">The sequence shown here is derived from an EMBL/GenBank/DDBJ whole genome shotgun (WGS) entry which is preliminary data.</text>
</comment>
<protein>
    <submittedName>
        <fullName evidence="1">Uncharacterized protein</fullName>
    </submittedName>
</protein>
<organism evidence="1 2">
    <name type="scientific">Euplotes crassus</name>
    <dbReference type="NCBI Taxonomy" id="5936"/>
    <lineage>
        <taxon>Eukaryota</taxon>
        <taxon>Sar</taxon>
        <taxon>Alveolata</taxon>
        <taxon>Ciliophora</taxon>
        <taxon>Intramacronucleata</taxon>
        <taxon>Spirotrichea</taxon>
        <taxon>Hypotrichia</taxon>
        <taxon>Euplotida</taxon>
        <taxon>Euplotidae</taxon>
        <taxon>Moneuplotes</taxon>
    </lineage>
</organism>
<accession>A0AAD2D4B6</accession>
<dbReference type="EMBL" id="CAMPGE010020851">
    <property type="protein sequence ID" value="CAI2379043.1"/>
    <property type="molecule type" value="Genomic_DNA"/>
</dbReference>
<dbReference type="Proteomes" id="UP001295684">
    <property type="component" value="Unassembled WGS sequence"/>
</dbReference>
<sequence length="44" mass="5179">MPVIYCTENFMEGKLKDEVTGLGLIELFLANMKKRMNVQYLKIR</sequence>
<name>A0AAD2D4B6_EUPCR</name>
<gene>
    <name evidence="1" type="ORF">ECRASSUSDP1_LOCUS20449</name>
</gene>